<name>A0A0U2Q7D7_9BACL</name>
<dbReference type="PROSITE" id="PS00671">
    <property type="entry name" value="D_2_HYDROXYACID_DH_3"/>
    <property type="match status" value="1"/>
</dbReference>
<dbReference type="Pfam" id="PF02826">
    <property type="entry name" value="2-Hacid_dh_C"/>
    <property type="match status" value="1"/>
</dbReference>
<dbReference type="GO" id="GO:0016616">
    <property type="term" value="F:oxidoreductase activity, acting on the CH-OH group of donors, NAD or NADP as acceptor"/>
    <property type="evidence" value="ECO:0007669"/>
    <property type="project" value="InterPro"/>
</dbReference>
<dbReference type="InterPro" id="IPR006140">
    <property type="entry name" value="D-isomer_DH_NAD-bd"/>
</dbReference>
<dbReference type="FunFam" id="3.40.50.720:FF:000363">
    <property type="entry name" value="D-isomer specific 2-hydroxyacid dehydrogenase"/>
    <property type="match status" value="1"/>
</dbReference>
<dbReference type="PANTHER" id="PTHR43333:SF1">
    <property type="entry name" value="D-ISOMER SPECIFIC 2-HYDROXYACID DEHYDROGENASE NAD-BINDING DOMAIN-CONTAINING PROTEIN"/>
    <property type="match status" value="1"/>
</dbReference>
<dbReference type="SUPFAM" id="SSF52283">
    <property type="entry name" value="Formate/glycerate dehydrogenase catalytic domain-like"/>
    <property type="match status" value="1"/>
</dbReference>
<dbReference type="EMBL" id="CP013659">
    <property type="protein sequence ID" value="ALS74630.1"/>
    <property type="molecule type" value="Genomic_DNA"/>
</dbReference>
<sequence length="313" mass="34980">MDVLFTFVPRENQQERLQAEFPEVNFRFLYKDKSFLPTADIVVTYGEDLTAEDIESAENLKWIMVASAGIEKMPHAAIAKKEIIVSNVKGIHKTPMAESALAHVLSLKRSLPFIYESQRNREWNRKTKSSELAGSTAVLLGPGAIGSEIGRLLQAFGVKTIGCNRSGNDAEYMDEMVSIENVSAVLPDADIVLSVLPSTKETYHLLKKEHFQAMKEDAIFMNLGRGDLVEDQVMLGALENGEIGYAVLDVFEEEPLPADHPYWKMDNVIVSPHVSSHSGKYVERALDIFIPNLHDWIEGDKSPSNPVDMKRGY</sequence>
<comment type="similarity">
    <text evidence="1 4">Belongs to the D-isomer specific 2-hydroxyacid dehydrogenase family.</text>
</comment>
<dbReference type="Pfam" id="PF00389">
    <property type="entry name" value="2-Hacid_dh"/>
    <property type="match status" value="1"/>
</dbReference>
<dbReference type="RefSeq" id="WP_058381337.1">
    <property type="nucleotide sequence ID" value="NZ_CP013659.2"/>
</dbReference>
<evidence type="ECO:0000259" key="5">
    <source>
        <dbReference type="Pfam" id="PF00389"/>
    </source>
</evidence>
<feature type="domain" description="D-isomer specific 2-hydroxyacid dehydrogenase catalytic" evidence="5">
    <location>
        <begin position="10"/>
        <end position="306"/>
    </location>
</feature>
<keyword evidence="3" id="KW-0520">NAD</keyword>
<dbReference type="AlphaFoldDB" id="A0A0U2Q7D7"/>
<dbReference type="GO" id="GO:0051287">
    <property type="term" value="F:NAD binding"/>
    <property type="evidence" value="ECO:0007669"/>
    <property type="project" value="InterPro"/>
</dbReference>
<dbReference type="KEGG" id="prt:AUC31_05075"/>
<evidence type="ECO:0000256" key="2">
    <source>
        <dbReference type="ARBA" id="ARBA00023002"/>
    </source>
</evidence>
<dbReference type="Gene3D" id="3.40.50.720">
    <property type="entry name" value="NAD(P)-binding Rossmann-like Domain"/>
    <property type="match status" value="2"/>
</dbReference>
<feature type="domain" description="D-isomer specific 2-hydroxyacid dehydrogenase NAD-binding" evidence="6">
    <location>
        <begin position="101"/>
        <end position="275"/>
    </location>
</feature>
<evidence type="ECO:0000256" key="4">
    <source>
        <dbReference type="RuleBase" id="RU003719"/>
    </source>
</evidence>
<protein>
    <submittedName>
        <fullName evidence="7">3-phosphoglycerate dehydrogenase</fullName>
    </submittedName>
</protein>
<keyword evidence="8" id="KW-1185">Reference proteome</keyword>
<dbReference type="InterPro" id="IPR006139">
    <property type="entry name" value="D-isomer_2_OHA_DH_cat_dom"/>
</dbReference>
<evidence type="ECO:0000313" key="7">
    <source>
        <dbReference type="EMBL" id="ALS74630.1"/>
    </source>
</evidence>
<reference evidence="7" key="1">
    <citation type="submission" date="2016-01" db="EMBL/GenBank/DDBJ databases">
        <title>Complete genome of Planococcus rifietoensis type strain M8.</title>
        <authorList>
            <person name="See-Too W.S."/>
        </authorList>
    </citation>
    <scope>NUCLEOTIDE SEQUENCE [LARGE SCALE GENOMIC DNA]</scope>
    <source>
        <strain evidence="7">M8</strain>
    </source>
</reference>
<dbReference type="OrthoDB" id="9805416at2"/>
<evidence type="ECO:0000256" key="1">
    <source>
        <dbReference type="ARBA" id="ARBA00005854"/>
    </source>
</evidence>
<dbReference type="CDD" id="cd05300">
    <property type="entry name" value="2-Hacid_dh_1"/>
    <property type="match status" value="1"/>
</dbReference>
<dbReference type="Proteomes" id="UP000067683">
    <property type="component" value="Chromosome"/>
</dbReference>
<keyword evidence="2 4" id="KW-0560">Oxidoreductase</keyword>
<dbReference type="InterPro" id="IPR029753">
    <property type="entry name" value="D-isomer_DH_CS"/>
</dbReference>
<dbReference type="InterPro" id="IPR036291">
    <property type="entry name" value="NAD(P)-bd_dom_sf"/>
</dbReference>
<gene>
    <name evidence="7" type="ORF">AUC31_05075</name>
</gene>
<proteinExistence type="inferred from homology"/>
<evidence type="ECO:0000313" key="8">
    <source>
        <dbReference type="Proteomes" id="UP000067683"/>
    </source>
</evidence>
<evidence type="ECO:0000259" key="6">
    <source>
        <dbReference type="Pfam" id="PF02826"/>
    </source>
</evidence>
<accession>A0A0U2Q7D7</accession>
<dbReference type="STRING" id="200991.AUC31_05075"/>
<evidence type="ECO:0000256" key="3">
    <source>
        <dbReference type="ARBA" id="ARBA00023027"/>
    </source>
</evidence>
<dbReference type="SUPFAM" id="SSF51735">
    <property type="entry name" value="NAD(P)-binding Rossmann-fold domains"/>
    <property type="match status" value="1"/>
</dbReference>
<dbReference type="PANTHER" id="PTHR43333">
    <property type="entry name" value="2-HACID_DH_C DOMAIN-CONTAINING PROTEIN"/>
    <property type="match status" value="1"/>
</dbReference>
<organism evidence="7 8">
    <name type="scientific">Planococcus rifietoensis</name>
    <dbReference type="NCBI Taxonomy" id="200991"/>
    <lineage>
        <taxon>Bacteria</taxon>
        <taxon>Bacillati</taxon>
        <taxon>Bacillota</taxon>
        <taxon>Bacilli</taxon>
        <taxon>Bacillales</taxon>
        <taxon>Caryophanaceae</taxon>
        <taxon>Planococcus</taxon>
    </lineage>
</organism>